<keyword evidence="7" id="KW-0547">Nucleotide-binding</keyword>
<feature type="domain" description="Bulb-type lectin" evidence="16">
    <location>
        <begin position="489"/>
        <end position="638"/>
    </location>
</feature>
<evidence type="ECO:0000256" key="1">
    <source>
        <dbReference type="ARBA" id="ARBA00004251"/>
    </source>
</evidence>
<evidence type="ECO:0000256" key="12">
    <source>
        <dbReference type="ARBA" id="ARBA00047899"/>
    </source>
</evidence>
<sequence>MLKVRNQQVQDENVKGKINREKDILLHELERRDGKKSHGLQFFNFESIASATSNFATTNKLGEGGFGSVYKGQLPDGQEVGIKRLSRNSGQGFLEFKNEAILIAKLQHTNLVRLVGYCIHKEERMLIYEYMPNKNLDFFLIDPVKKKILDWKKRFNIIHGIVQGLLYLHNYSRLRIIHRDLKASNILLDIEMNPKISDFGMVRIFGSNDSEVNTNRVIGTYGYMSPEYVMEGVYSTKSDVFSFGVLLLEIVTSQKNYSSYHFERPLNLIGYAWELWGEGRGLELIDPTLGDLNHTDQVLRCIHVGLLCVQESPIDRPVMLDVIFMIYNEANKLPAPKQPAFYLRRNSPEAEIVECSPENCSSNRVSISDGSKSKSTQPPSAPPPSSTADPCHRSLHCEIHAVAPSTTRPTSSPPPPRDPSRQLHRETHAVNSSPVRSTLCRSSSTARSTPSPPPPQDPRCRPLHRETQAVNSTARPMLSIPPPHSHSNTDVLVHGQKLRDGEQLVSADGTYRLEFFSPGTSRNRYVGISFNIPDDKTVVIANKKVVWVANRDNPIADKSAENNATASAMLLDSGNFILREQNSDGSTRQNLWPSFDYPTDTLLPGMKLGISTMVPEKTVHGSISQSPEKWKKAGPPHHPVVHGGLPNGPRQITQRFTSKLSHKSNLRRHQLWQVMKKMTRKMRQGLKRPRNLSWPPKSVSAEVSNDERQAGHFLCPLLMVDFVTEWSTAAPAGTEIIIKAEKT</sequence>
<keyword evidence="6" id="KW-0732">Signal</keyword>
<comment type="catalytic activity">
    <reaction evidence="13">
        <text>L-seryl-[protein] + ATP = O-phospho-L-seryl-[protein] + ADP + H(+)</text>
        <dbReference type="Rhea" id="RHEA:17989"/>
        <dbReference type="Rhea" id="RHEA-COMP:9863"/>
        <dbReference type="Rhea" id="RHEA-COMP:11604"/>
        <dbReference type="ChEBI" id="CHEBI:15378"/>
        <dbReference type="ChEBI" id="CHEBI:29999"/>
        <dbReference type="ChEBI" id="CHEBI:30616"/>
        <dbReference type="ChEBI" id="CHEBI:83421"/>
        <dbReference type="ChEBI" id="CHEBI:456216"/>
        <dbReference type="EC" id="2.7.11.1"/>
    </reaction>
</comment>
<keyword evidence="3" id="KW-0472">Membrane</keyword>
<dbReference type="PROSITE" id="PS00108">
    <property type="entry name" value="PROTEIN_KINASE_ST"/>
    <property type="match status" value="1"/>
</dbReference>
<evidence type="ECO:0000313" key="17">
    <source>
        <dbReference type="EMBL" id="SPC93300.1"/>
    </source>
</evidence>
<feature type="domain" description="Protein kinase" evidence="15">
    <location>
        <begin position="55"/>
        <end position="341"/>
    </location>
</feature>
<evidence type="ECO:0000256" key="4">
    <source>
        <dbReference type="ARBA" id="ARBA00022527"/>
    </source>
</evidence>
<dbReference type="EMBL" id="OIVN01001380">
    <property type="protein sequence ID" value="SPC93300.1"/>
    <property type="molecule type" value="Genomic_DNA"/>
</dbReference>
<evidence type="ECO:0000256" key="5">
    <source>
        <dbReference type="ARBA" id="ARBA00022679"/>
    </source>
</evidence>
<dbReference type="Pfam" id="PF07714">
    <property type="entry name" value="PK_Tyr_Ser-Thr"/>
    <property type="match status" value="1"/>
</dbReference>
<dbReference type="SUPFAM" id="SSF56112">
    <property type="entry name" value="Protein kinase-like (PK-like)"/>
    <property type="match status" value="1"/>
</dbReference>
<gene>
    <name evidence="17" type="ORF">FSB_LOCUS21182</name>
</gene>
<name>A0A2N9G1R6_FAGSY</name>
<evidence type="ECO:0000256" key="10">
    <source>
        <dbReference type="ARBA" id="ARBA00023157"/>
    </source>
</evidence>
<evidence type="ECO:0000256" key="6">
    <source>
        <dbReference type="ARBA" id="ARBA00022729"/>
    </source>
</evidence>
<dbReference type="AlphaFoldDB" id="A0A2N9G1R6"/>
<dbReference type="GO" id="GO:0106310">
    <property type="term" value="F:protein serine kinase activity"/>
    <property type="evidence" value="ECO:0007669"/>
    <property type="project" value="RHEA"/>
</dbReference>
<accession>A0A2N9G1R6</accession>
<dbReference type="FunFam" id="1.10.510.10:FF:000060">
    <property type="entry name" value="G-type lectin S-receptor-like serine/threonine-protein kinase"/>
    <property type="match status" value="1"/>
</dbReference>
<proteinExistence type="predicted"/>
<dbReference type="Gene3D" id="2.90.10.10">
    <property type="entry name" value="Bulb-type lectin domain"/>
    <property type="match status" value="1"/>
</dbReference>
<dbReference type="PANTHER" id="PTHR27002:SF1107">
    <property type="entry name" value="RECEPTOR-LIKE SERINE_THREONINE-PROTEIN KINASE"/>
    <property type="match status" value="1"/>
</dbReference>
<keyword evidence="4" id="KW-0723">Serine/threonine-protein kinase</keyword>
<evidence type="ECO:0000256" key="3">
    <source>
        <dbReference type="ARBA" id="ARBA00022475"/>
    </source>
</evidence>
<keyword evidence="9" id="KW-0067">ATP-binding</keyword>
<dbReference type="InterPro" id="IPR000719">
    <property type="entry name" value="Prot_kinase_dom"/>
</dbReference>
<dbReference type="GO" id="GO:0005886">
    <property type="term" value="C:plasma membrane"/>
    <property type="evidence" value="ECO:0007669"/>
    <property type="project" value="UniProtKB-SubCell"/>
</dbReference>
<evidence type="ECO:0000256" key="14">
    <source>
        <dbReference type="SAM" id="MobiDB-lite"/>
    </source>
</evidence>
<dbReference type="InterPro" id="IPR001480">
    <property type="entry name" value="Bulb-type_lectin_dom"/>
</dbReference>
<evidence type="ECO:0000256" key="13">
    <source>
        <dbReference type="ARBA" id="ARBA00048679"/>
    </source>
</evidence>
<dbReference type="InterPro" id="IPR011009">
    <property type="entry name" value="Kinase-like_dom_sf"/>
</dbReference>
<evidence type="ECO:0000259" key="16">
    <source>
        <dbReference type="PROSITE" id="PS50927"/>
    </source>
</evidence>
<organism evidence="17">
    <name type="scientific">Fagus sylvatica</name>
    <name type="common">Beechnut</name>
    <dbReference type="NCBI Taxonomy" id="28930"/>
    <lineage>
        <taxon>Eukaryota</taxon>
        <taxon>Viridiplantae</taxon>
        <taxon>Streptophyta</taxon>
        <taxon>Embryophyta</taxon>
        <taxon>Tracheophyta</taxon>
        <taxon>Spermatophyta</taxon>
        <taxon>Magnoliopsida</taxon>
        <taxon>eudicotyledons</taxon>
        <taxon>Gunneridae</taxon>
        <taxon>Pentapetalae</taxon>
        <taxon>rosids</taxon>
        <taxon>fabids</taxon>
        <taxon>Fagales</taxon>
        <taxon>Fagaceae</taxon>
        <taxon>Fagus</taxon>
    </lineage>
</organism>
<dbReference type="PANTHER" id="PTHR27002">
    <property type="entry name" value="RECEPTOR-LIKE SERINE/THREONINE-PROTEIN KINASE SD1-8"/>
    <property type="match status" value="1"/>
</dbReference>
<dbReference type="SUPFAM" id="SSF51110">
    <property type="entry name" value="alpha-D-mannose-specific plant lectins"/>
    <property type="match status" value="1"/>
</dbReference>
<dbReference type="SMART" id="SM00220">
    <property type="entry name" value="S_TKc"/>
    <property type="match status" value="1"/>
</dbReference>
<dbReference type="SMART" id="SM00108">
    <property type="entry name" value="B_lectin"/>
    <property type="match status" value="1"/>
</dbReference>
<dbReference type="PROSITE" id="PS50011">
    <property type="entry name" value="PROTEIN_KINASE_DOM"/>
    <property type="match status" value="1"/>
</dbReference>
<dbReference type="GO" id="GO:0004674">
    <property type="term" value="F:protein serine/threonine kinase activity"/>
    <property type="evidence" value="ECO:0007669"/>
    <property type="project" value="UniProtKB-KW"/>
</dbReference>
<protein>
    <recommendedName>
        <fullName evidence="2">non-specific serine/threonine protein kinase</fullName>
        <ecNumber evidence="2">2.7.11.1</ecNumber>
    </recommendedName>
</protein>
<dbReference type="InterPro" id="IPR008271">
    <property type="entry name" value="Ser/Thr_kinase_AS"/>
</dbReference>
<evidence type="ECO:0000256" key="9">
    <source>
        <dbReference type="ARBA" id="ARBA00022840"/>
    </source>
</evidence>
<dbReference type="Gene3D" id="1.10.510.10">
    <property type="entry name" value="Transferase(Phosphotransferase) domain 1"/>
    <property type="match status" value="1"/>
</dbReference>
<dbReference type="Pfam" id="PF01453">
    <property type="entry name" value="B_lectin"/>
    <property type="match status" value="1"/>
</dbReference>
<keyword evidence="5" id="KW-0808">Transferase</keyword>
<keyword evidence="11" id="KW-0325">Glycoprotein</keyword>
<comment type="subcellular location">
    <subcellularLocation>
        <location evidence="1">Cell membrane</location>
        <topology evidence="1">Single-pass type I membrane protein</topology>
    </subcellularLocation>
</comment>
<dbReference type="Gene3D" id="3.30.200.20">
    <property type="entry name" value="Phosphorylase Kinase, domain 1"/>
    <property type="match status" value="1"/>
</dbReference>
<dbReference type="InterPro" id="IPR001245">
    <property type="entry name" value="Ser-Thr/Tyr_kinase_cat_dom"/>
</dbReference>
<feature type="compositionally biased region" description="Polar residues" evidence="14">
    <location>
        <begin position="429"/>
        <end position="440"/>
    </location>
</feature>
<feature type="compositionally biased region" description="Basic and acidic residues" evidence="14">
    <location>
        <begin position="418"/>
        <end position="428"/>
    </location>
</feature>
<dbReference type="PROSITE" id="PS50927">
    <property type="entry name" value="BULB_LECTIN"/>
    <property type="match status" value="1"/>
</dbReference>
<dbReference type="CDD" id="cd14066">
    <property type="entry name" value="STKc_IRAK"/>
    <property type="match status" value="1"/>
</dbReference>
<evidence type="ECO:0000256" key="11">
    <source>
        <dbReference type="ARBA" id="ARBA00023180"/>
    </source>
</evidence>
<dbReference type="GO" id="GO:0005524">
    <property type="term" value="F:ATP binding"/>
    <property type="evidence" value="ECO:0007669"/>
    <property type="project" value="UniProtKB-KW"/>
</dbReference>
<evidence type="ECO:0000259" key="15">
    <source>
        <dbReference type="PROSITE" id="PS50011"/>
    </source>
</evidence>
<feature type="region of interest" description="Disordered" evidence="14">
    <location>
        <begin position="360"/>
        <end position="462"/>
    </location>
</feature>
<feature type="compositionally biased region" description="Basic and acidic residues" evidence="14">
    <location>
        <begin position="390"/>
        <end position="399"/>
    </location>
</feature>
<keyword evidence="3" id="KW-1003">Cell membrane</keyword>
<comment type="catalytic activity">
    <reaction evidence="12">
        <text>L-threonyl-[protein] + ATP = O-phospho-L-threonyl-[protein] + ADP + H(+)</text>
        <dbReference type="Rhea" id="RHEA:46608"/>
        <dbReference type="Rhea" id="RHEA-COMP:11060"/>
        <dbReference type="Rhea" id="RHEA-COMP:11605"/>
        <dbReference type="ChEBI" id="CHEBI:15378"/>
        <dbReference type="ChEBI" id="CHEBI:30013"/>
        <dbReference type="ChEBI" id="CHEBI:30616"/>
        <dbReference type="ChEBI" id="CHEBI:61977"/>
        <dbReference type="ChEBI" id="CHEBI:456216"/>
        <dbReference type="EC" id="2.7.11.1"/>
    </reaction>
</comment>
<keyword evidence="10" id="KW-1015">Disulfide bond</keyword>
<dbReference type="InterPro" id="IPR036426">
    <property type="entry name" value="Bulb-type_lectin_dom_sf"/>
</dbReference>
<feature type="compositionally biased region" description="Polar residues" evidence="14">
    <location>
        <begin position="360"/>
        <end position="370"/>
    </location>
</feature>
<evidence type="ECO:0000256" key="8">
    <source>
        <dbReference type="ARBA" id="ARBA00022777"/>
    </source>
</evidence>
<dbReference type="FunFam" id="3.30.200.20:FF:000195">
    <property type="entry name" value="G-type lectin S-receptor-like serine/threonine-protein kinase"/>
    <property type="match status" value="1"/>
</dbReference>
<evidence type="ECO:0000256" key="2">
    <source>
        <dbReference type="ARBA" id="ARBA00012513"/>
    </source>
</evidence>
<keyword evidence="8" id="KW-0418">Kinase</keyword>
<reference evidence="17" key="1">
    <citation type="submission" date="2018-02" db="EMBL/GenBank/DDBJ databases">
        <authorList>
            <person name="Cohen D.B."/>
            <person name="Kent A.D."/>
        </authorList>
    </citation>
    <scope>NUCLEOTIDE SEQUENCE</scope>
</reference>
<evidence type="ECO:0000256" key="7">
    <source>
        <dbReference type="ARBA" id="ARBA00022741"/>
    </source>
</evidence>
<dbReference type="EC" id="2.7.11.1" evidence="2"/>